<name>A0A2T0VWE1_9RHOB</name>
<proteinExistence type="predicted"/>
<dbReference type="Pfam" id="PF08239">
    <property type="entry name" value="SH3_3"/>
    <property type="match status" value="1"/>
</dbReference>
<dbReference type="PROSITE" id="PS51781">
    <property type="entry name" value="SH3B"/>
    <property type="match status" value="1"/>
</dbReference>
<sequence>MTKLLVVTSLILFWAMFEMSGGKSFTPGTDRPEPVAQKSETLIEKAQMPVVTTVALEKAVIVEQPLTDASYVPFHEPIISRNEQVQNILLASYNEPTTMTDATLVRDIRRVTGDRVNVRQGAGTQHGVVGKANRGDEAEVITVDGDWAQVHLISTGETGWMASWLLTE</sequence>
<dbReference type="AlphaFoldDB" id="A0A2T0VWE1"/>
<dbReference type="Proteomes" id="UP000238007">
    <property type="component" value="Unassembled WGS sequence"/>
</dbReference>
<comment type="caution">
    <text evidence="2">The sequence shown here is derived from an EMBL/GenBank/DDBJ whole genome shotgun (WGS) entry which is preliminary data.</text>
</comment>
<dbReference type="OrthoDB" id="7433551at2"/>
<evidence type="ECO:0000313" key="3">
    <source>
        <dbReference type="Proteomes" id="UP000238007"/>
    </source>
</evidence>
<dbReference type="InterPro" id="IPR003646">
    <property type="entry name" value="SH3-like_bac-type"/>
</dbReference>
<reference evidence="2 3" key="1">
    <citation type="submission" date="2018-03" db="EMBL/GenBank/DDBJ databases">
        <title>Genomic Encyclopedia of Archaeal and Bacterial Type Strains, Phase II (KMG-II): from individual species to whole genera.</title>
        <authorList>
            <person name="Goeker M."/>
        </authorList>
    </citation>
    <scope>NUCLEOTIDE SEQUENCE [LARGE SCALE GENOMIC DNA]</scope>
    <source>
        <strain evidence="2 3">DSM 101533</strain>
    </source>
</reference>
<gene>
    <name evidence="2" type="ORF">CLV80_10935</name>
</gene>
<dbReference type="Gene3D" id="2.30.30.40">
    <property type="entry name" value="SH3 Domains"/>
    <property type="match status" value="1"/>
</dbReference>
<dbReference type="RefSeq" id="WP_133169777.1">
    <property type="nucleotide sequence ID" value="NZ_PVTP01000009.1"/>
</dbReference>
<accession>A0A2T0VWE1</accession>
<evidence type="ECO:0000313" key="2">
    <source>
        <dbReference type="EMBL" id="PRY76237.1"/>
    </source>
</evidence>
<feature type="domain" description="SH3b" evidence="1">
    <location>
        <begin position="106"/>
        <end position="168"/>
    </location>
</feature>
<dbReference type="SMART" id="SM00287">
    <property type="entry name" value="SH3b"/>
    <property type="match status" value="1"/>
</dbReference>
<organism evidence="2 3">
    <name type="scientific">Yoonia maritima</name>
    <dbReference type="NCBI Taxonomy" id="1435347"/>
    <lineage>
        <taxon>Bacteria</taxon>
        <taxon>Pseudomonadati</taxon>
        <taxon>Pseudomonadota</taxon>
        <taxon>Alphaproteobacteria</taxon>
        <taxon>Rhodobacterales</taxon>
        <taxon>Paracoccaceae</taxon>
        <taxon>Yoonia</taxon>
    </lineage>
</organism>
<keyword evidence="3" id="KW-1185">Reference proteome</keyword>
<protein>
    <submittedName>
        <fullName evidence="2">SH3 domain-containing protein</fullName>
    </submittedName>
</protein>
<evidence type="ECO:0000259" key="1">
    <source>
        <dbReference type="PROSITE" id="PS51781"/>
    </source>
</evidence>
<dbReference type="EMBL" id="PVTP01000009">
    <property type="protein sequence ID" value="PRY76237.1"/>
    <property type="molecule type" value="Genomic_DNA"/>
</dbReference>